<dbReference type="Pfam" id="PF02416">
    <property type="entry name" value="TatA_B_E"/>
    <property type="match status" value="1"/>
</dbReference>
<comment type="function">
    <text evidence="9">Part of the twin-arginine translocation (Tat) system that transports large folded proteins containing a characteristic twin-arginine motif in their signal peptide across membranes. Together with TatC, TatB is part of a receptor directly interacting with Tat signal peptides. TatB may form an oligomeric binding site that transiently accommodates folded Tat precursor proteins before their translocation.</text>
</comment>
<dbReference type="NCBIfam" id="TIGR01410">
    <property type="entry name" value="tatB"/>
    <property type="match status" value="1"/>
</dbReference>
<keyword evidence="3 9" id="KW-1003">Cell membrane</keyword>
<evidence type="ECO:0000256" key="10">
    <source>
        <dbReference type="SAM" id="MobiDB-lite"/>
    </source>
</evidence>
<dbReference type="GO" id="GO:0008320">
    <property type="term" value="F:protein transmembrane transporter activity"/>
    <property type="evidence" value="ECO:0007669"/>
    <property type="project" value="UniProtKB-UniRule"/>
</dbReference>
<keyword evidence="4 9" id="KW-0812">Transmembrane</keyword>
<dbReference type="PRINTS" id="PR01506">
    <property type="entry name" value="TATBPROTEIN"/>
</dbReference>
<evidence type="ECO:0000256" key="6">
    <source>
        <dbReference type="ARBA" id="ARBA00022989"/>
    </source>
</evidence>
<feature type="compositionally biased region" description="Pro residues" evidence="10">
    <location>
        <begin position="137"/>
        <end position="161"/>
    </location>
</feature>
<evidence type="ECO:0000256" key="9">
    <source>
        <dbReference type="HAMAP-Rule" id="MF_00237"/>
    </source>
</evidence>
<dbReference type="PANTHER" id="PTHR33162">
    <property type="entry name" value="SEC-INDEPENDENT PROTEIN TRANSLOCASE PROTEIN TATA, CHLOROPLASTIC"/>
    <property type="match status" value="1"/>
</dbReference>
<dbReference type="InterPro" id="IPR018448">
    <property type="entry name" value="TatB"/>
</dbReference>
<dbReference type="HAMAP" id="MF_00237">
    <property type="entry name" value="TatB"/>
    <property type="match status" value="1"/>
</dbReference>
<dbReference type="InterPro" id="IPR003369">
    <property type="entry name" value="TatA/B/E"/>
</dbReference>
<dbReference type="GO" id="GO:0043953">
    <property type="term" value="P:protein transport by the Tat complex"/>
    <property type="evidence" value="ECO:0007669"/>
    <property type="project" value="UniProtKB-UniRule"/>
</dbReference>
<dbReference type="PANTHER" id="PTHR33162:SF1">
    <property type="entry name" value="SEC-INDEPENDENT PROTEIN TRANSLOCASE PROTEIN TATA, CHLOROPLASTIC"/>
    <property type="match status" value="1"/>
</dbReference>
<keyword evidence="8 9" id="KW-0472">Membrane</keyword>
<evidence type="ECO:0000313" key="12">
    <source>
        <dbReference type="Proteomes" id="UP000239724"/>
    </source>
</evidence>
<evidence type="ECO:0000256" key="7">
    <source>
        <dbReference type="ARBA" id="ARBA00023010"/>
    </source>
</evidence>
<evidence type="ECO:0000256" key="2">
    <source>
        <dbReference type="ARBA" id="ARBA00022448"/>
    </source>
</evidence>
<feature type="compositionally biased region" description="Basic and acidic residues" evidence="10">
    <location>
        <begin position="86"/>
        <end position="96"/>
    </location>
</feature>
<comment type="subunit">
    <text evidence="9">The Tat system comprises two distinct complexes: a TatABC complex, containing multiple copies of TatA, TatB and TatC subunits, and a separate TatA complex, containing only TatA subunits. Substrates initially bind to the TatABC complex, which probably triggers association of the separate TatA complex to form the active translocon.</text>
</comment>
<evidence type="ECO:0000256" key="8">
    <source>
        <dbReference type="ARBA" id="ARBA00023136"/>
    </source>
</evidence>
<organism evidence="11 12">
    <name type="scientific">Rhodopila globiformis</name>
    <name type="common">Rhodopseudomonas globiformis</name>
    <dbReference type="NCBI Taxonomy" id="1071"/>
    <lineage>
        <taxon>Bacteria</taxon>
        <taxon>Pseudomonadati</taxon>
        <taxon>Pseudomonadota</taxon>
        <taxon>Alphaproteobacteria</taxon>
        <taxon>Acetobacterales</taxon>
        <taxon>Acetobacteraceae</taxon>
        <taxon>Rhodopila</taxon>
    </lineage>
</organism>
<evidence type="ECO:0000256" key="4">
    <source>
        <dbReference type="ARBA" id="ARBA00022692"/>
    </source>
</evidence>
<keyword evidence="7 9" id="KW-0811">Translocation</keyword>
<dbReference type="AlphaFoldDB" id="A0A2S6N7R4"/>
<evidence type="ECO:0000313" key="11">
    <source>
        <dbReference type="EMBL" id="PPQ30644.1"/>
    </source>
</evidence>
<feature type="region of interest" description="Disordered" evidence="10">
    <location>
        <begin position="86"/>
        <end position="184"/>
    </location>
</feature>
<evidence type="ECO:0000256" key="3">
    <source>
        <dbReference type="ARBA" id="ARBA00022475"/>
    </source>
</evidence>
<comment type="similarity">
    <text evidence="9">Belongs to the TatB family.</text>
</comment>
<keyword evidence="2 9" id="KW-0813">Transport</keyword>
<name>A0A2S6N7R4_RHOGL</name>
<comment type="subcellular location">
    <subcellularLocation>
        <location evidence="9">Cell membrane</location>
        <topology evidence="9">Single-pass membrane protein</topology>
    </subcellularLocation>
    <subcellularLocation>
        <location evidence="1">Membrane</location>
        <topology evidence="1">Single-pass membrane protein</topology>
    </subcellularLocation>
</comment>
<keyword evidence="12" id="KW-1185">Reference proteome</keyword>
<reference evidence="11 12" key="1">
    <citation type="journal article" date="2018" name="Arch. Microbiol.">
        <title>New insights into the metabolic potential of the phototrophic purple bacterium Rhodopila globiformis DSM 161(T) from its draft genome sequence and evidence for a vanadium-dependent nitrogenase.</title>
        <authorList>
            <person name="Imhoff J.F."/>
            <person name="Rahn T."/>
            <person name="Kunzel S."/>
            <person name="Neulinger S.C."/>
        </authorList>
    </citation>
    <scope>NUCLEOTIDE SEQUENCE [LARGE SCALE GENOMIC DNA]</scope>
    <source>
        <strain evidence="11 12">DSM 161</strain>
    </source>
</reference>
<comment type="caution">
    <text evidence="11">The sequence shown here is derived from an EMBL/GenBank/DDBJ whole genome shotgun (WGS) entry which is preliminary data.</text>
</comment>
<accession>A0A2S6N7R4</accession>
<evidence type="ECO:0000256" key="5">
    <source>
        <dbReference type="ARBA" id="ARBA00022927"/>
    </source>
</evidence>
<dbReference type="GO" id="GO:0033281">
    <property type="term" value="C:TAT protein transport complex"/>
    <property type="evidence" value="ECO:0007669"/>
    <property type="project" value="UniProtKB-UniRule"/>
</dbReference>
<dbReference type="RefSeq" id="WP_204848354.1">
    <property type="nucleotide sequence ID" value="NZ_NHRY01000207.1"/>
</dbReference>
<sequence>MFDFAWSEIALIGVVALIAIGPKDMPVAIRSVSSFIKKARRMAAEFQSHVDEMMREADLGDVKKAFNEIRNFDLPTTLEKHIDPDRSLRDTFESDPFKPTYPPPGPAPAEVSTLDEVAVSAPPLPKPEPAPAITAEPPQPEAPTPGAPAWVPPGMVPPPKPQAAAPEAPAFIPPAAALQRRRQA</sequence>
<keyword evidence="5 9" id="KW-0653">Protein transport</keyword>
<keyword evidence="6 9" id="KW-1133">Transmembrane helix</keyword>
<protein>
    <recommendedName>
        <fullName evidence="9">Sec-independent protein translocase protein TatB</fullName>
    </recommendedName>
</protein>
<evidence type="ECO:0000256" key="1">
    <source>
        <dbReference type="ARBA" id="ARBA00004167"/>
    </source>
</evidence>
<gene>
    <name evidence="9" type="primary">tatB</name>
    <name evidence="11" type="ORF">CCS01_18835</name>
</gene>
<dbReference type="Gene3D" id="1.20.5.3310">
    <property type="match status" value="1"/>
</dbReference>
<dbReference type="Proteomes" id="UP000239724">
    <property type="component" value="Unassembled WGS sequence"/>
</dbReference>
<feature type="compositionally biased region" description="Low complexity" evidence="10">
    <location>
        <begin position="162"/>
        <end position="178"/>
    </location>
</feature>
<dbReference type="EMBL" id="NHRY01000207">
    <property type="protein sequence ID" value="PPQ30644.1"/>
    <property type="molecule type" value="Genomic_DNA"/>
</dbReference>
<proteinExistence type="inferred from homology"/>